<proteinExistence type="predicted"/>
<keyword evidence="2" id="KW-1185">Reference proteome</keyword>
<dbReference type="Proteomes" id="UP001152320">
    <property type="component" value="Chromosome 6"/>
</dbReference>
<dbReference type="AlphaFoldDB" id="A0A9Q1C7S8"/>
<evidence type="ECO:0000313" key="1">
    <source>
        <dbReference type="EMBL" id="KAJ8039788.1"/>
    </source>
</evidence>
<accession>A0A9Q1C7S8</accession>
<protein>
    <submittedName>
        <fullName evidence="1">Uncharacterized protein</fullName>
    </submittedName>
</protein>
<comment type="caution">
    <text evidence="1">The sequence shown here is derived from an EMBL/GenBank/DDBJ whole genome shotgun (WGS) entry which is preliminary data.</text>
</comment>
<dbReference type="EMBL" id="JAIZAY010000006">
    <property type="protein sequence ID" value="KAJ8039788.1"/>
    <property type="molecule type" value="Genomic_DNA"/>
</dbReference>
<reference evidence="1" key="1">
    <citation type="submission" date="2021-10" db="EMBL/GenBank/DDBJ databases">
        <title>Tropical sea cucumber genome reveals ecological adaptation and Cuvierian tubules defense mechanism.</title>
        <authorList>
            <person name="Chen T."/>
        </authorList>
    </citation>
    <scope>NUCLEOTIDE SEQUENCE</scope>
    <source>
        <strain evidence="1">Nanhai2018</strain>
        <tissue evidence="1">Muscle</tissue>
    </source>
</reference>
<name>A0A9Q1C7S8_HOLLE</name>
<sequence length="74" mass="8528">MSHKTFKKMWPNASLEETNVCLNTYTGEELKVFGMTKVKVQYNEQVATLRLFVVDGNGPCLFGRDWLTNQARLE</sequence>
<organism evidence="1 2">
    <name type="scientific">Holothuria leucospilota</name>
    <name type="common">Black long sea cucumber</name>
    <name type="synonym">Mertensiothuria leucospilota</name>
    <dbReference type="NCBI Taxonomy" id="206669"/>
    <lineage>
        <taxon>Eukaryota</taxon>
        <taxon>Metazoa</taxon>
        <taxon>Echinodermata</taxon>
        <taxon>Eleutherozoa</taxon>
        <taxon>Echinozoa</taxon>
        <taxon>Holothuroidea</taxon>
        <taxon>Aspidochirotacea</taxon>
        <taxon>Aspidochirotida</taxon>
        <taxon>Holothuriidae</taxon>
        <taxon>Holothuria</taxon>
    </lineage>
</organism>
<dbReference type="SUPFAM" id="SSF50630">
    <property type="entry name" value="Acid proteases"/>
    <property type="match status" value="1"/>
</dbReference>
<evidence type="ECO:0000313" key="2">
    <source>
        <dbReference type="Proteomes" id="UP001152320"/>
    </source>
</evidence>
<dbReference type="InterPro" id="IPR021109">
    <property type="entry name" value="Peptidase_aspartic_dom_sf"/>
</dbReference>
<gene>
    <name evidence="1" type="ORF">HOLleu_13899</name>
</gene>
<dbReference type="OrthoDB" id="10069580at2759"/>